<keyword evidence="2" id="KW-1185">Reference proteome</keyword>
<evidence type="ECO:0008006" key="3">
    <source>
        <dbReference type="Google" id="ProtNLM"/>
    </source>
</evidence>
<sequence>MTKFNRPTLRVVQNSDEAFNAFQTNYNNIAEGMIPTDSWNDLRLQVPQIIEQSVHAIQRELDTGVDLWDVIEVLRRMIAPADLGEHKESINTTLPAIVEVVALIGISIDPKEINLPQEQIDAGPSIPTIIDAATRIVTTAQWVAIASVNDNHLGQAAELTGLLRTFEVSVRGRNYLSISRKVLDEIFSSEAIEQLVRSNVGYTPSDISQLWEAIQKERIETQTLLEERIGEFIQISSTGEPLSDAQITEAREVVGKLLLEPGQGISFSIDEILSHTNLSTSVITSILESFSIETTGLRAVEACQKFVQGENLLAGKGMLRRQDRYLPIGDPLPHDFIRPLIESRLKTSNKPWNRYRKHRDSWTEKTAGQLLSKLLGINNPTYESLEYRFPESDSLPYDLSKNSTNSRTNTKDTEADALFIIDDIAICVEVKAGSITEKARAGNVQRVEADLRKTIGEAASQAERLEDLILKHQGLWTPANCWIDLSGIREIHTIIVCLDDWGPLAIATDALVRANIITSQSIPWLVSIHDLFTIATFMDSPSDFLTYLRRRTDPAASRLLLAGDELDLVMWFMGGGLYFVPDPFEVRKKNPTIPRPRQAQRDEFKNSNVPTQVSTHTDALDAWMYFIEGQTSIEADRPRRDHQRHVAMLIQHLEDSKERGWLRTGADLAGLAHEAELTISDYMIQLMHSTLKDGCFHTSFMNFPDLSGNFGLFLGTLPIGESMEKVKIDIRKYAQLKKHQLHLGRSLAIIINVSGHIVWSEYDNSLNVDAPELDREIIERRLLSANQMQALNSIAPKNKKRKKRQKRKR</sequence>
<protein>
    <recommendedName>
        <fullName evidence="3">NERD domain-containing protein</fullName>
    </recommendedName>
</protein>
<dbReference type="AlphaFoldDB" id="A0A4Y4DRL4"/>
<organism evidence="1 2">
    <name type="scientific">Glutamicibacter uratoxydans</name>
    <name type="common">Arthrobacter uratoxydans</name>
    <dbReference type="NCBI Taxonomy" id="43667"/>
    <lineage>
        <taxon>Bacteria</taxon>
        <taxon>Bacillati</taxon>
        <taxon>Actinomycetota</taxon>
        <taxon>Actinomycetes</taxon>
        <taxon>Micrococcales</taxon>
        <taxon>Micrococcaceae</taxon>
        <taxon>Glutamicibacter</taxon>
    </lineage>
</organism>
<evidence type="ECO:0000313" key="2">
    <source>
        <dbReference type="Proteomes" id="UP000316612"/>
    </source>
</evidence>
<dbReference type="Proteomes" id="UP000316612">
    <property type="component" value="Unassembled WGS sequence"/>
</dbReference>
<proteinExistence type="predicted"/>
<comment type="caution">
    <text evidence="1">The sequence shown here is derived from an EMBL/GenBank/DDBJ whole genome shotgun (WGS) entry which is preliminary data.</text>
</comment>
<dbReference type="EMBL" id="BJNY01000009">
    <property type="protein sequence ID" value="GED06245.1"/>
    <property type="molecule type" value="Genomic_DNA"/>
</dbReference>
<reference evidence="1 2" key="1">
    <citation type="submission" date="2019-06" db="EMBL/GenBank/DDBJ databases">
        <title>Whole genome shotgun sequence of Glutamicibacter uratoxydans NBRC 15515.</title>
        <authorList>
            <person name="Hosoyama A."/>
            <person name="Uohara A."/>
            <person name="Ohji S."/>
            <person name="Ichikawa N."/>
        </authorList>
    </citation>
    <scope>NUCLEOTIDE SEQUENCE [LARGE SCALE GENOMIC DNA]</scope>
    <source>
        <strain evidence="1 2">NBRC 15515</strain>
    </source>
</reference>
<accession>A0A4Y4DRL4</accession>
<gene>
    <name evidence="1" type="ORF">AUR04nite_17770</name>
</gene>
<evidence type="ECO:0000313" key="1">
    <source>
        <dbReference type="EMBL" id="GED06245.1"/>
    </source>
</evidence>
<name>A0A4Y4DRL4_GLUUR</name>